<dbReference type="SUPFAM" id="SSF52151">
    <property type="entry name" value="FabD/lysophospholipase-like"/>
    <property type="match status" value="1"/>
</dbReference>
<dbReference type="Pfam" id="PF01734">
    <property type="entry name" value="Patatin"/>
    <property type="match status" value="1"/>
</dbReference>
<feature type="short sequence motif" description="GXSXG" evidence="13">
    <location>
        <begin position="1134"/>
        <end position="1138"/>
    </location>
</feature>
<comment type="function">
    <text evidence="14">Intracellular phospholipase B that catalyzes the double deacylation of phosphatidylcholine (PC) to glycerophosphocholine (GroPCho). Plays an important role in membrane lipid homeostasis.</text>
</comment>
<evidence type="ECO:0000256" key="3">
    <source>
        <dbReference type="ARBA" id="ARBA00013274"/>
    </source>
</evidence>
<evidence type="ECO:0000256" key="12">
    <source>
        <dbReference type="ARBA" id="ARBA00023136"/>
    </source>
</evidence>
<feature type="compositionally biased region" description="Polar residues" evidence="15">
    <location>
        <begin position="472"/>
        <end position="483"/>
    </location>
</feature>
<dbReference type="GO" id="GO:0016042">
    <property type="term" value="P:lipid catabolic process"/>
    <property type="evidence" value="ECO:0007669"/>
    <property type="project" value="UniProtKB-UniRule"/>
</dbReference>
<feature type="region of interest" description="Disordered" evidence="15">
    <location>
        <begin position="455"/>
        <end position="489"/>
    </location>
</feature>
<evidence type="ECO:0000256" key="4">
    <source>
        <dbReference type="ARBA" id="ARBA00018317"/>
    </source>
</evidence>
<dbReference type="Proteomes" id="UP000038830">
    <property type="component" value="Unassembled WGS sequence"/>
</dbReference>
<dbReference type="SMART" id="SM00100">
    <property type="entry name" value="cNMP"/>
    <property type="match status" value="2"/>
</dbReference>
<dbReference type="PROSITE" id="PS51635">
    <property type="entry name" value="PNPLA"/>
    <property type="match status" value="1"/>
</dbReference>
<evidence type="ECO:0000313" key="18">
    <source>
        <dbReference type="EMBL" id="CEP21454.1"/>
    </source>
</evidence>
<dbReference type="SUPFAM" id="SSF51206">
    <property type="entry name" value="cAMP-binding domain-like"/>
    <property type="match status" value="2"/>
</dbReference>
<evidence type="ECO:0000256" key="8">
    <source>
        <dbReference type="ARBA" id="ARBA00022824"/>
    </source>
</evidence>
<evidence type="ECO:0000313" key="19">
    <source>
        <dbReference type="Proteomes" id="UP000038830"/>
    </source>
</evidence>
<keyword evidence="12 14" id="KW-0472">Membrane</keyword>
<keyword evidence="9 13" id="KW-0442">Lipid degradation</keyword>
<sequence>MDMDSLPIRLEGIKDDGVDSTVALSKTPHSAVDLFKGVWRLSWRLLHRVVLLVPNLLIKLLQTRFSFTLRLSSILITLGVCFVLALLFIRYRALTGYSKAVEEKREVNPVDTLIASHDKDEKRRFGSYLDEFLNYPRLHTQRVVLLVPNLLIKLLQTRFSFTLRLSSILITLGVCFVLALLFIRYRALTGYSKAVEEKREVNPVDTLIASHDKDEKRRFGSYLDEFLIAIKIFGYLEKPVFNELTRSMRTQKLERNEVFDLDDDLGFAIVVEGNVQIFTKVDKKDAPISNDEEFGGETLILNDHRYQLLNEVKTGNPLSSLLNILTLFTNDEAHSMGLNSPSFRHKSLDNSWIPATKVDDIAPLNLDNEAATSDSTVAIIPADAFKRLKRKHPRASSHIVQMILTRLYRVTFQTAHNYLGLTMELFETEKKLNSNSKLDLEPYLYEDIMKRTTEDKDTIERGRQDIQRPASRRSQNSSTSGRESSAHIKAPLLARTASQHVVLDSRDSFNPGDLLSNVPLSRRPLSYYQLKDTEANRSFSSHNETNDTKLYRSLVEGIFKFLGITEESLKPKKSFTGNSSTINSPSIADIGLFHSFSTRESTPISNGSNSTKTRTFSINSSNVNDDYSNEQVDYESAKNDFSEIIEIKRYDTGTILIQQNLKTTGIYYVVSGILDVSYKDEVTGKEHFIYDVKPGGVAGYMGSLIGYKSFVTVKARTPVVVGFCSDKDVERLCEKYFMIYLTVARSLVLSLTPKIARLDSALEWIQLDGGETLFKQGTSANGIYIILSGRFRSINEDPFTKEITMMREYSKGESFGEVEVLTAAKRSSTFVAVRESEAARIPRTLFEILCLENPSIMIKVSRIVAHTVKEEAHRVDSMFQRTLKTITILPKTQGIPVTEFASKLIQSLKNIGVSVIGLDQSSTLNYLGKYAFDKLSTLRQSGFFSDLEERYEIVVYIADTSVNSSWTSTCIQQGDCILLLADALSDPAVGEYERLLLKTRTMAHTELVLLHPEKFVAPGLTAKWLKSRIWVHSHHHIQLTHKNLAVGTHNDHMTFADNIRSTVETFTSKYMNINHKKFYTSSLPHKNDFMRLARLLSGQAVGLVLGGGGARGFSHLGVLRALQENGIPIDIIGGTSIGAFIGGLYAKDYDLVPIYGRAKKFAGRIGSSWRLLSDLTIPITSYTTGHEFNRGIWKSFGDSRIEDFWIPYFCNSTNITNSCMEIHTSGFAWRFIRASMSLAGLLPPMTHDGSMLLDGGYVDNLPVEEMKKRGVSIVFAVDVGSVDDRTPMKYGDSLSGLWNLVNRWNPFSSYPNVPAMSEIQLRLCYVASVNALEKAKSTPGVIYLRPPIENYATLDFGKFDEIYNVGSVYGHMVLKELIDSNKMPKIAGTGELEKSLAPVIQRRNSI</sequence>
<evidence type="ECO:0000256" key="10">
    <source>
        <dbReference type="ARBA" id="ARBA00022989"/>
    </source>
</evidence>
<dbReference type="PROSITE" id="PS50042">
    <property type="entry name" value="CNMP_BINDING_3"/>
    <property type="match status" value="2"/>
</dbReference>
<organism evidence="18 19">
    <name type="scientific">Cyberlindnera jadinii (strain ATCC 18201 / CBS 1600 / BCRC 20928 / JCM 3617 / NBRC 0987 / NRRL Y-1542)</name>
    <name type="common">Torula yeast</name>
    <name type="synonym">Candida utilis</name>
    <dbReference type="NCBI Taxonomy" id="983966"/>
    <lineage>
        <taxon>Eukaryota</taxon>
        <taxon>Fungi</taxon>
        <taxon>Dikarya</taxon>
        <taxon>Ascomycota</taxon>
        <taxon>Saccharomycotina</taxon>
        <taxon>Saccharomycetes</taxon>
        <taxon>Phaffomycetales</taxon>
        <taxon>Phaffomycetaceae</taxon>
        <taxon>Cyberlindnera</taxon>
    </lineage>
</organism>
<dbReference type="Pfam" id="PF00027">
    <property type="entry name" value="cNMP_binding"/>
    <property type="match status" value="2"/>
</dbReference>
<dbReference type="EMBL" id="CDQK01000002">
    <property type="protein sequence ID" value="CEP21454.1"/>
    <property type="molecule type" value="Genomic_DNA"/>
</dbReference>
<keyword evidence="10 14" id="KW-1133">Transmembrane helix</keyword>
<dbReference type="PANTHER" id="PTHR14226:SF29">
    <property type="entry name" value="NEUROPATHY TARGET ESTERASE SWS"/>
    <property type="match status" value="1"/>
</dbReference>
<feature type="domain" description="Cyclic nucleotide-binding" evidence="16">
    <location>
        <begin position="640"/>
        <end position="719"/>
    </location>
</feature>
<evidence type="ECO:0000256" key="11">
    <source>
        <dbReference type="ARBA" id="ARBA00023098"/>
    </source>
</evidence>
<comment type="catalytic activity">
    <reaction evidence="14">
        <text>a 1-acyl-sn-glycero-3-phosphocholine + H2O = sn-glycerol 3-phosphocholine + a fatty acid + H(+)</text>
        <dbReference type="Rhea" id="RHEA:15177"/>
        <dbReference type="ChEBI" id="CHEBI:15377"/>
        <dbReference type="ChEBI" id="CHEBI:15378"/>
        <dbReference type="ChEBI" id="CHEBI:16870"/>
        <dbReference type="ChEBI" id="CHEBI:28868"/>
        <dbReference type="ChEBI" id="CHEBI:58168"/>
        <dbReference type="EC" id="3.1.1.5"/>
    </reaction>
</comment>
<dbReference type="InterPro" id="IPR050301">
    <property type="entry name" value="NTE"/>
</dbReference>
<dbReference type="InterPro" id="IPR002641">
    <property type="entry name" value="PNPLA_dom"/>
</dbReference>
<feature type="short sequence motif" description="GXGXXG" evidence="13">
    <location>
        <begin position="1107"/>
        <end position="1112"/>
    </location>
</feature>
<dbReference type="InterPro" id="IPR016035">
    <property type="entry name" value="Acyl_Trfase/lysoPLipase"/>
</dbReference>
<dbReference type="CDD" id="cd00038">
    <property type="entry name" value="CAP_ED"/>
    <property type="match status" value="2"/>
</dbReference>
<evidence type="ECO:0000256" key="13">
    <source>
        <dbReference type="PROSITE-ProRule" id="PRU01161"/>
    </source>
</evidence>
<keyword evidence="6" id="KW-0677">Repeat</keyword>
<dbReference type="GO" id="GO:0046470">
    <property type="term" value="P:phosphatidylcholine metabolic process"/>
    <property type="evidence" value="ECO:0007669"/>
    <property type="project" value="InterPro"/>
</dbReference>
<dbReference type="EC" id="3.1.1.5" evidence="3 14"/>
<accession>A0A0H5CBC4</accession>
<dbReference type="Gene3D" id="2.60.120.10">
    <property type="entry name" value="Jelly Rolls"/>
    <property type="match status" value="3"/>
</dbReference>
<comment type="similarity">
    <text evidence="2 14">Belongs to the NTE family.</text>
</comment>
<feature type="transmembrane region" description="Helical" evidence="14">
    <location>
        <begin position="67"/>
        <end position="89"/>
    </location>
</feature>
<evidence type="ECO:0000256" key="15">
    <source>
        <dbReference type="SAM" id="MobiDB-lite"/>
    </source>
</evidence>
<gene>
    <name evidence="18" type="primary">nte1</name>
    <name evidence="18" type="ORF">BN1211_1549</name>
</gene>
<proteinExistence type="inferred from homology"/>
<evidence type="ECO:0000256" key="2">
    <source>
        <dbReference type="ARBA" id="ARBA00006636"/>
    </source>
</evidence>
<feature type="domain" description="Cyclic nucleotide-binding" evidence="16">
    <location>
        <begin position="757"/>
        <end position="849"/>
    </location>
</feature>
<evidence type="ECO:0000259" key="16">
    <source>
        <dbReference type="PROSITE" id="PS50042"/>
    </source>
</evidence>
<feature type="active site" description="Proton acceptor" evidence="13">
    <location>
        <position position="1254"/>
    </location>
</feature>
<dbReference type="GO" id="GO:0004622">
    <property type="term" value="F:phosphatidylcholine lysophospholipase activity"/>
    <property type="evidence" value="ECO:0007669"/>
    <property type="project" value="UniProtKB-EC"/>
</dbReference>
<dbReference type="InterPro" id="IPR014710">
    <property type="entry name" value="RmlC-like_jellyroll"/>
</dbReference>
<evidence type="ECO:0000256" key="9">
    <source>
        <dbReference type="ARBA" id="ARBA00022963"/>
    </source>
</evidence>
<keyword evidence="5 14" id="KW-0812">Transmembrane</keyword>
<dbReference type="Gene3D" id="3.40.1090.10">
    <property type="entry name" value="Cytosolic phospholipase A2 catalytic domain"/>
    <property type="match status" value="2"/>
</dbReference>
<evidence type="ECO:0000256" key="5">
    <source>
        <dbReference type="ARBA" id="ARBA00022692"/>
    </source>
</evidence>
<keyword evidence="7 13" id="KW-0378">Hydrolase</keyword>
<dbReference type="FunFam" id="3.40.1090.10:FF:000007">
    <property type="entry name" value="Lysophospholipase NTE1"/>
    <property type="match status" value="1"/>
</dbReference>
<dbReference type="PROSITE" id="PS01237">
    <property type="entry name" value="UPF0028"/>
    <property type="match status" value="1"/>
</dbReference>
<dbReference type="InterPro" id="IPR000595">
    <property type="entry name" value="cNMP-bd_dom"/>
</dbReference>
<evidence type="ECO:0000256" key="1">
    <source>
        <dbReference type="ARBA" id="ARBA00004586"/>
    </source>
</evidence>
<name>A0A0H5CBC4_CYBJN</name>
<dbReference type="GO" id="GO:0005789">
    <property type="term" value="C:endoplasmic reticulum membrane"/>
    <property type="evidence" value="ECO:0007669"/>
    <property type="project" value="UniProtKB-SubCell"/>
</dbReference>
<evidence type="ECO:0000256" key="6">
    <source>
        <dbReference type="ARBA" id="ARBA00022737"/>
    </source>
</evidence>
<evidence type="ECO:0000256" key="7">
    <source>
        <dbReference type="ARBA" id="ARBA00022801"/>
    </source>
</evidence>
<evidence type="ECO:0000256" key="14">
    <source>
        <dbReference type="RuleBase" id="RU362043"/>
    </source>
</evidence>
<keyword evidence="8 14" id="KW-0256">Endoplasmic reticulum</keyword>
<dbReference type="PANTHER" id="PTHR14226">
    <property type="entry name" value="NEUROPATHY TARGET ESTERASE/SWISS CHEESE D.MELANOGASTER"/>
    <property type="match status" value="1"/>
</dbReference>
<feature type="short sequence motif" description="DGA/G" evidence="13">
    <location>
        <begin position="1254"/>
        <end position="1256"/>
    </location>
</feature>
<comment type="subcellular location">
    <subcellularLocation>
        <location evidence="1 14">Endoplasmic reticulum membrane</location>
    </subcellularLocation>
</comment>
<feature type="transmembrane region" description="Helical" evidence="14">
    <location>
        <begin position="161"/>
        <end position="183"/>
    </location>
</feature>
<feature type="domain" description="PNPLA" evidence="17">
    <location>
        <begin position="1103"/>
        <end position="1267"/>
    </location>
</feature>
<feature type="compositionally biased region" description="Basic and acidic residues" evidence="15">
    <location>
        <begin position="455"/>
        <end position="466"/>
    </location>
</feature>
<protein>
    <recommendedName>
        <fullName evidence="4 14">Lysophospholipase NTE1</fullName>
        <ecNumber evidence="3 14">3.1.1.5</ecNumber>
    </recommendedName>
    <alternativeName>
        <fullName evidence="14">Intracellular phospholipase B</fullName>
    </alternativeName>
</protein>
<dbReference type="InterPro" id="IPR001423">
    <property type="entry name" value="LysoPLipase_patatin_CS"/>
</dbReference>
<evidence type="ECO:0000259" key="17">
    <source>
        <dbReference type="PROSITE" id="PS51635"/>
    </source>
</evidence>
<dbReference type="InterPro" id="IPR018490">
    <property type="entry name" value="cNMP-bd_dom_sf"/>
</dbReference>
<feature type="active site" description="Nucleophile" evidence="13">
    <location>
        <position position="1136"/>
    </location>
</feature>
<dbReference type="InterPro" id="IPR056556">
    <property type="entry name" value="NTE1_P-loop_dom"/>
</dbReference>
<dbReference type="Pfam" id="PF24179">
    <property type="entry name" value="NTE_Ploop"/>
    <property type="match status" value="1"/>
</dbReference>
<reference evidence="19" key="1">
    <citation type="journal article" date="2015" name="J. Biotechnol.">
        <title>The structure of the Cyberlindnera jadinii genome and its relation to Candida utilis analyzed by the occurrence of single nucleotide polymorphisms.</title>
        <authorList>
            <person name="Rupp O."/>
            <person name="Brinkrolf K."/>
            <person name="Buerth C."/>
            <person name="Kunigo M."/>
            <person name="Schneider J."/>
            <person name="Jaenicke S."/>
            <person name="Goesmann A."/>
            <person name="Puehler A."/>
            <person name="Jaeger K.-E."/>
            <person name="Ernst J.F."/>
        </authorList>
    </citation>
    <scope>NUCLEOTIDE SEQUENCE [LARGE SCALE GENOMIC DNA]</scope>
    <source>
        <strain evidence="19">ATCC 18201 / CBS 1600 / BCRC 20928 / JCM 3617 / NBRC 0987 / NRRL Y-1542</strain>
    </source>
</reference>
<keyword evidence="11 13" id="KW-0443">Lipid metabolism</keyword>